<dbReference type="OrthoDB" id="9795084at2"/>
<comment type="similarity">
    <text evidence="2">Belongs to the prokaryotic Ku family.</text>
</comment>
<dbReference type="GO" id="GO:0006310">
    <property type="term" value="P:DNA recombination"/>
    <property type="evidence" value="ECO:0007669"/>
    <property type="project" value="UniProtKB-KW"/>
</dbReference>
<dbReference type="InterPro" id="IPR006164">
    <property type="entry name" value="DNA_bd_Ku70/Ku80"/>
</dbReference>
<reference evidence="4 5" key="1">
    <citation type="submission" date="2016-06" db="EMBL/GenBank/DDBJ databases">
        <title>Domibacillus iocasae genome sequencing.</title>
        <authorList>
            <person name="Verma A."/>
            <person name="Pal Y."/>
            <person name="Ojha A.K."/>
            <person name="Krishnamurthi S."/>
        </authorList>
    </citation>
    <scope>NUCLEOTIDE SEQUENCE [LARGE SCALE GENOMIC DNA]</scope>
    <source>
        <strain evidence="4 5">DSM 29979</strain>
    </source>
</reference>
<name>A0A1E7DQ53_9BACI</name>
<feature type="domain" description="Ku" evidence="3">
    <location>
        <begin position="52"/>
        <end position="181"/>
    </location>
</feature>
<dbReference type="HAMAP" id="MF_01875">
    <property type="entry name" value="Prokaryotic_Ku"/>
    <property type="match status" value="1"/>
</dbReference>
<dbReference type="PANTHER" id="PTHR41251">
    <property type="entry name" value="NON-HOMOLOGOUS END JOINING PROTEIN KU"/>
    <property type="match status" value="1"/>
</dbReference>
<organism evidence="4 5">
    <name type="scientific">Domibacillus iocasae</name>
    <dbReference type="NCBI Taxonomy" id="1714016"/>
    <lineage>
        <taxon>Bacteria</taxon>
        <taxon>Bacillati</taxon>
        <taxon>Bacillota</taxon>
        <taxon>Bacilli</taxon>
        <taxon>Bacillales</taxon>
        <taxon>Bacillaceae</taxon>
        <taxon>Domibacillus</taxon>
    </lineage>
</organism>
<dbReference type="Pfam" id="PF02735">
    <property type="entry name" value="Ku"/>
    <property type="match status" value="1"/>
</dbReference>
<accession>A0A1E7DQ53</accession>
<dbReference type="SUPFAM" id="SSF100939">
    <property type="entry name" value="SPOC domain-like"/>
    <property type="match status" value="1"/>
</dbReference>
<dbReference type="PANTHER" id="PTHR41251:SF1">
    <property type="entry name" value="NON-HOMOLOGOUS END JOINING PROTEIN KU"/>
    <property type="match status" value="1"/>
</dbReference>
<dbReference type="SMART" id="SM00559">
    <property type="entry name" value="Ku78"/>
    <property type="match status" value="1"/>
</dbReference>
<evidence type="ECO:0000313" key="4">
    <source>
        <dbReference type="EMBL" id="OES45201.1"/>
    </source>
</evidence>
<evidence type="ECO:0000256" key="1">
    <source>
        <dbReference type="ARBA" id="ARBA00023125"/>
    </source>
</evidence>
<comment type="caution">
    <text evidence="4">The sequence shown here is derived from an EMBL/GenBank/DDBJ whole genome shotgun (WGS) entry which is preliminary data.</text>
</comment>
<comment type="function">
    <text evidence="2">With LigD forms a non-homologous end joining (NHEJ) DNA repair enzyme, which repairs dsDNA breaks with reduced fidelity. Binds linear dsDNA with 5'- and 3'- overhangs but not closed circular dsDNA nor ssDNA. Recruits and stimulates the ligase activity of LigD.</text>
</comment>
<keyword evidence="2" id="KW-0233">DNA recombination</keyword>
<dbReference type="AlphaFoldDB" id="A0A1E7DQ53"/>
<dbReference type="EMBL" id="MAMP01000020">
    <property type="protein sequence ID" value="OES45201.1"/>
    <property type="molecule type" value="Genomic_DNA"/>
</dbReference>
<evidence type="ECO:0000313" key="5">
    <source>
        <dbReference type="Proteomes" id="UP000095658"/>
    </source>
</evidence>
<keyword evidence="1 2" id="KW-0238">DNA-binding</keyword>
<keyword evidence="2" id="KW-0227">DNA damage</keyword>
<gene>
    <name evidence="2" type="primary">ku</name>
    <name evidence="4" type="ORF">BA724_04120</name>
</gene>
<sequence>MQTIFRGSIEFGLVSIPIKLHAATEDKDIKLRQLHAECKNPIKQFKFCPICNREVDSNELVKGYEYAADRFIVISDEELAGIKSDVEDKSIEIIEFIRLSEIDPIFFDKTYYLASNTAGTKAYALLKESLMTTRKAGIVKITIRSRQRLATIRVFNNQLVLETLHFPDEIRSTMELSKPSSIKLTKKEKETALALVEQMTEKFDPSNYYDEYREKLEKLIKTKIPKRTEQVPDASHILSLMDAMERSIAHIQQQKQAK</sequence>
<dbReference type="InterPro" id="IPR009187">
    <property type="entry name" value="Prok_Ku"/>
</dbReference>
<dbReference type="NCBIfam" id="TIGR02772">
    <property type="entry name" value="Ku_bact"/>
    <property type="match status" value="1"/>
</dbReference>
<dbReference type="PIRSF" id="PIRSF006493">
    <property type="entry name" value="Prok_Ku"/>
    <property type="match status" value="1"/>
</dbReference>
<comment type="subunit">
    <text evidence="2">Homodimer. Interacts with LigD.</text>
</comment>
<dbReference type="Gene3D" id="2.40.290.10">
    <property type="match status" value="1"/>
</dbReference>
<dbReference type="InterPro" id="IPR016194">
    <property type="entry name" value="SPOC-like_C_dom_sf"/>
</dbReference>
<keyword evidence="5" id="KW-1185">Reference proteome</keyword>
<dbReference type="GO" id="GO:0006303">
    <property type="term" value="P:double-strand break repair via nonhomologous end joining"/>
    <property type="evidence" value="ECO:0007669"/>
    <property type="project" value="UniProtKB-UniRule"/>
</dbReference>
<dbReference type="CDD" id="cd00789">
    <property type="entry name" value="KU_like"/>
    <property type="match status" value="1"/>
</dbReference>
<evidence type="ECO:0000259" key="3">
    <source>
        <dbReference type="SMART" id="SM00559"/>
    </source>
</evidence>
<dbReference type="RefSeq" id="WP_069938082.1">
    <property type="nucleotide sequence ID" value="NZ_MAMP01000020.1"/>
</dbReference>
<protein>
    <recommendedName>
        <fullName evidence="2">Non-homologous end joining protein Ku</fullName>
    </recommendedName>
</protein>
<dbReference type="Proteomes" id="UP000095658">
    <property type="component" value="Unassembled WGS sequence"/>
</dbReference>
<dbReference type="GO" id="GO:0003690">
    <property type="term" value="F:double-stranded DNA binding"/>
    <property type="evidence" value="ECO:0007669"/>
    <property type="project" value="UniProtKB-UniRule"/>
</dbReference>
<proteinExistence type="inferred from homology"/>
<keyword evidence="2" id="KW-0234">DNA repair</keyword>
<evidence type="ECO:0000256" key="2">
    <source>
        <dbReference type="HAMAP-Rule" id="MF_01875"/>
    </source>
</evidence>